<dbReference type="Gene3D" id="1.10.443.10">
    <property type="entry name" value="Intergrase catalytic core"/>
    <property type="match status" value="1"/>
</dbReference>
<keyword evidence="6" id="KW-1185">Reference proteome</keyword>
<sequence length="311" mass="34573">MNAADPAPTLGEAVGWHLRAMRAKGCSARSLETLEGELRLHLGDWLGRRLDGLRRMEVAERHELLTGGSGPYLANRVMQQLRAVWNTAARRCEGLPAVNPVIAVTFNRVRRRREPVPWEELPAWATRVAGLGNEVRRDLQWFLLLTGLRSLDARTVRWEDVAWTAEGATLHRPRPKGGEDRAFTVPVASAVEVLLARRRARNGTFLGEDDDGWVFPTRDHAGRVTHVAEAKEQRVVDGRKVRWLPSPHRLRDTFATAAHECGTHPLDLKALMNHALPGGGDVTAGYIRPSVGHLRGEVERVAGFLVERAGV</sequence>
<dbReference type="Pfam" id="PF00589">
    <property type="entry name" value="Phage_integrase"/>
    <property type="match status" value="1"/>
</dbReference>
<evidence type="ECO:0000313" key="6">
    <source>
        <dbReference type="Proteomes" id="UP000316921"/>
    </source>
</evidence>
<name>A0A518BE85_9BACT</name>
<dbReference type="InterPro" id="IPR050808">
    <property type="entry name" value="Phage_Integrase"/>
</dbReference>
<comment type="similarity">
    <text evidence="1">Belongs to the 'phage' integrase family.</text>
</comment>
<keyword evidence="2" id="KW-0229">DNA integration</keyword>
<gene>
    <name evidence="5" type="ORF">Pla133_03640</name>
</gene>
<proteinExistence type="inferred from homology"/>
<evidence type="ECO:0000256" key="2">
    <source>
        <dbReference type="ARBA" id="ARBA00022908"/>
    </source>
</evidence>
<dbReference type="RefSeq" id="WP_145061771.1">
    <property type="nucleotide sequence ID" value="NZ_CP036287.1"/>
</dbReference>
<dbReference type="AlphaFoldDB" id="A0A518BE85"/>
<dbReference type="InterPro" id="IPR011010">
    <property type="entry name" value="DNA_brk_join_enz"/>
</dbReference>
<dbReference type="GO" id="GO:0003677">
    <property type="term" value="F:DNA binding"/>
    <property type="evidence" value="ECO:0007669"/>
    <property type="project" value="InterPro"/>
</dbReference>
<dbReference type="PANTHER" id="PTHR30629:SF2">
    <property type="entry name" value="PROPHAGE INTEGRASE INTS-RELATED"/>
    <property type="match status" value="1"/>
</dbReference>
<evidence type="ECO:0000256" key="1">
    <source>
        <dbReference type="ARBA" id="ARBA00008857"/>
    </source>
</evidence>
<protein>
    <submittedName>
        <fullName evidence="5">Phage integrase family protein</fullName>
    </submittedName>
</protein>
<dbReference type="KEGG" id="pbap:Pla133_03640"/>
<feature type="domain" description="Tyr recombinase" evidence="4">
    <location>
        <begin position="111"/>
        <end position="299"/>
    </location>
</feature>
<accession>A0A518BE85</accession>
<dbReference type="GO" id="GO:0006310">
    <property type="term" value="P:DNA recombination"/>
    <property type="evidence" value="ECO:0007669"/>
    <property type="project" value="UniProtKB-KW"/>
</dbReference>
<dbReference type="PROSITE" id="PS51898">
    <property type="entry name" value="TYR_RECOMBINASE"/>
    <property type="match status" value="1"/>
</dbReference>
<evidence type="ECO:0000256" key="3">
    <source>
        <dbReference type="ARBA" id="ARBA00023172"/>
    </source>
</evidence>
<evidence type="ECO:0000313" key="5">
    <source>
        <dbReference type="EMBL" id="QDU65299.1"/>
    </source>
</evidence>
<reference evidence="5 6" key="1">
    <citation type="submission" date="2019-02" db="EMBL/GenBank/DDBJ databases">
        <title>Deep-cultivation of Planctomycetes and their phenomic and genomic characterization uncovers novel biology.</title>
        <authorList>
            <person name="Wiegand S."/>
            <person name="Jogler M."/>
            <person name="Boedeker C."/>
            <person name="Pinto D."/>
            <person name="Vollmers J."/>
            <person name="Rivas-Marin E."/>
            <person name="Kohn T."/>
            <person name="Peeters S.H."/>
            <person name="Heuer A."/>
            <person name="Rast P."/>
            <person name="Oberbeckmann S."/>
            <person name="Bunk B."/>
            <person name="Jeske O."/>
            <person name="Meyerdierks A."/>
            <person name="Storesund J.E."/>
            <person name="Kallscheuer N."/>
            <person name="Luecker S."/>
            <person name="Lage O.M."/>
            <person name="Pohl T."/>
            <person name="Merkel B.J."/>
            <person name="Hornburger P."/>
            <person name="Mueller R.-W."/>
            <person name="Bruemmer F."/>
            <person name="Labrenz M."/>
            <person name="Spormann A.M."/>
            <person name="Op den Camp H."/>
            <person name="Overmann J."/>
            <person name="Amann R."/>
            <person name="Jetten M.S.M."/>
            <person name="Mascher T."/>
            <person name="Medema M.H."/>
            <person name="Devos D.P."/>
            <person name="Kaster A.-K."/>
            <person name="Ovreas L."/>
            <person name="Rohde M."/>
            <person name="Galperin M.Y."/>
            <person name="Jogler C."/>
        </authorList>
    </citation>
    <scope>NUCLEOTIDE SEQUENCE [LARGE SCALE GENOMIC DNA]</scope>
    <source>
        <strain evidence="5 6">Pla133</strain>
    </source>
</reference>
<dbReference type="EMBL" id="CP036287">
    <property type="protein sequence ID" value="QDU65299.1"/>
    <property type="molecule type" value="Genomic_DNA"/>
</dbReference>
<organism evidence="5 6">
    <name type="scientific">Engelhardtia mirabilis</name>
    <dbReference type="NCBI Taxonomy" id="2528011"/>
    <lineage>
        <taxon>Bacteria</taxon>
        <taxon>Pseudomonadati</taxon>
        <taxon>Planctomycetota</taxon>
        <taxon>Planctomycetia</taxon>
        <taxon>Planctomycetia incertae sedis</taxon>
        <taxon>Engelhardtia</taxon>
    </lineage>
</organism>
<dbReference type="PANTHER" id="PTHR30629">
    <property type="entry name" value="PROPHAGE INTEGRASE"/>
    <property type="match status" value="1"/>
</dbReference>
<keyword evidence="3" id="KW-0233">DNA recombination</keyword>
<dbReference type="GO" id="GO:0015074">
    <property type="term" value="P:DNA integration"/>
    <property type="evidence" value="ECO:0007669"/>
    <property type="project" value="UniProtKB-KW"/>
</dbReference>
<evidence type="ECO:0000259" key="4">
    <source>
        <dbReference type="PROSITE" id="PS51898"/>
    </source>
</evidence>
<dbReference type="InterPro" id="IPR013762">
    <property type="entry name" value="Integrase-like_cat_sf"/>
</dbReference>
<dbReference type="Proteomes" id="UP000316921">
    <property type="component" value="Chromosome"/>
</dbReference>
<dbReference type="InterPro" id="IPR002104">
    <property type="entry name" value="Integrase_catalytic"/>
</dbReference>
<dbReference type="SUPFAM" id="SSF56349">
    <property type="entry name" value="DNA breaking-rejoining enzymes"/>
    <property type="match status" value="1"/>
</dbReference>